<sequence>MKTYWKKKSENSEESIKKRIASKDVAIWSWQGL</sequence>
<gene>
    <name evidence="1" type="ORF">CRYO30217_01712</name>
</gene>
<dbReference type="AlphaFoldDB" id="A0A916JMY4"/>
<evidence type="ECO:0000313" key="2">
    <source>
        <dbReference type="Proteomes" id="UP000683507"/>
    </source>
</evidence>
<name>A0A916JMY4_9FLAO</name>
<dbReference type="EMBL" id="OU015584">
    <property type="protein sequence ID" value="CAG5081724.1"/>
    <property type="molecule type" value="Genomic_DNA"/>
</dbReference>
<dbReference type="Proteomes" id="UP000683507">
    <property type="component" value="Chromosome"/>
</dbReference>
<dbReference type="KEGG" id="ptan:CRYO30217_01712"/>
<accession>A0A916JMY4</accession>
<keyword evidence="2" id="KW-1185">Reference proteome</keyword>
<proteinExistence type="predicted"/>
<protein>
    <submittedName>
        <fullName evidence="1">Uncharacterized protein</fullName>
    </submittedName>
</protein>
<evidence type="ECO:0000313" key="1">
    <source>
        <dbReference type="EMBL" id="CAG5081724.1"/>
    </source>
</evidence>
<reference evidence="1" key="1">
    <citation type="submission" date="2021-04" db="EMBL/GenBank/DDBJ databases">
        <authorList>
            <person name="Rodrigo-Torres L."/>
            <person name="Arahal R. D."/>
            <person name="Lucena T."/>
        </authorList>
    </citation>
    <scope>NUCLEOTIDE SEQUENCE</scope>
    <source>
        <strain evidence="1">AS29M-1</strain>
    </source>
</reference>
<organism evidence="1 2">
    <name type="scientific">Parvicella tangerina</name>
    <dbReference type="NCBI Taxonomy" id="2829795"/>
    <lineage>
        <taxon>Bacteria</taxon>
        <taxon>Pseudomonadati</taxon>
        <taxon>Bacteroidota</taxon>
        <taxon>Flavobacteriia</taxon>
        <taxon>Flavobacteriales</taxon>
        <taxon>Parvicellaceae</taxon>
        <taxon>Parvicella</taxon>
    </lineage>
</organism>